<evidence type="ECO:0000313" key="13">
    <source>
        <dbReference type="Proteomes" id="UP000294919"/>
    </source>
</evidence>
<dbReference type="PANTHER" id="PTHR10192">
    <property type="entry name" value="MOLYBDOPTERIN BIOSYNTHESIS PROTEIN"/>
    <property type="match status" value="1"/>
</dbReference>
<dbReference type="Gene3D" id="3.40.190.10">
    <property type="entry name" value="Periplasmic binding protein-like II"/>
    <property type="match status" value="1"/>
</dbReference>
<comment type="catalytic activity">
    <reaction evidence="9">
        <text>adenylyl-molybdopterin + molybdate = Mo-molybdopterin + AMP + H(+)</text>
        <dbReference type="Rhea" id="RHEA:35047"/>
        <dbReference type="ChEBI" id="CHEBI:15378"/>
        <dbReference type="ChEBI" id="CHEBI:36264"/>
        <dbReference type="ChEBI" id="CHEBI:62727"/>
        <dbReference type="ChEBI" id="CHEBI:71302"/>
        <dbReference type="ChEBI" id="CHEBI:456215"/>
        <dbReference type="EC" id="2.10.1.1"/>
    </reaction>
</comment>
<dbReference type="InterPro" id="IPR001453">
    <property type="entry name" value="MoaB/Mog_dom"/>
</dbReference>
<dbReference type="AlphaFoldDB" id="A0A4R2LDH7"/>
<dbReference type="PROSITE" id="PS01079">
    <property type="entry name" value="MOCF_BIOSYNTHESIS_2"/>
    <property type="match status" value="1"/>
</dbReference>
<evidence type="ECO:0000256" key="5">
    <source>
        <dbReference type="ARBA" id="ARBA00013269"/>
    </source>
</evidence>
<evidence type="ECO:0000256" key="9">
    <source>
        <dbReference type="ARBA" id="ARBA00047317"/>
    </source>
</evidence>
<accession>A0A4R2LDH7</accession>
<dbReference type="RefSeq" id="WP_132243906.1">
    <property type="nucleotide sequence ID" value="NZ_SLWV01000006.1"/>
</dbReference>
<dbReference type="InterPro" id="IPR036688">
    <property type="entry name" value="MoeA_C_domain_IV_sf"/>
</dbReference>
<keyword evidence="8 10" id="KW-0501">Molybdenum cofactor biosynthesis</keyword>
<dbReference type="GO" id="GO:0005829">
    <property type="term" value="C:cytosol"/>
    <property type="evidence" value="ECO:0007669"/>
    <property type="project" value="TreeGrafter"/>
</dbReference>
<dbReference type="InterPro" id="IPR005111">
    <property type="entry name" value="MoeA_C_domain_IV"/>
</dbReference>
<sequence length="636" mass="69694">MEHLRDDHSKRNIYIDNQPRLKAIEAYEEKLKQSKKQEEVSVYQSLGRITAQAVFANISSPHYHSAAMDGIAVLAEKTYGANERSPVILKESVDFCYINTGNPVADGYDAVIMIEDVIPEGEGLIKLLVPAHPWQHVRTVGEDIVKGEMIIPSGHKIRAIDIGALLSGGVVVINVLCPVKVGIIPTGNELTRDIETLEKGQIIDSNAWMFQGLVTEAGGLPTVYEPVEDNMKQLEEVICKAINENDFVIVNAGSSAGSKDYTVDIIRSLGEVIVHGIAMKPGKPTILGIIDNKGIIGIPGYPVSAYFSFRNFVEPFIRKLSGSPNDDEKTKAVLSKRIVSSLKHEELVRVTLGKVNGQLIATALNRGAGNTTSLVRADGVLTVPIHVEGIEAEENVEVQLLKPLEIIEKRAVFIGSHDIIIDILSDMMPISSSHVGSFGGLMAKRKGECHIAPIHLMDEATGDYNDAFVKKYFEDGTMSIISGVKRLQGIMVKKGNPKQIKGFADLSRDDVIFVNRQRGSGTRQLLDYELKKQKIDPKEVNGYDWEVNTHMGVAVAVDSNAVDVGLGIYAAADNMGLDFIPVGYEAYEFLVSNDDLNDDRIKKFLEIITSDIFKSSVLSLGGYQLDDIGTIRKIEK</sequence>
<dbReference type="Gene3D" id="2.40.340.10">
    <property type="entry name" value="MoeA, C-terminal, domain IV"/>
    <property type="match status" value="1"/>
</dbReference>
<evidence type="ECO:0000256" key="7">
    <source>
        <dbReference type="ARBA" id="ARBA00022505"/>
    </source>
</evidence>
<evidence type="ECO:0000259" key="11">
    <source>
        <dbReference type="SMART" id="SM00852"/>
    </source>
</evidence>
<name>A0A4R2LDH7_9FIRM</name>
<proteinExistence type="inferred from homology"/>
<keyword evidence="10" id="KW-0479">Metal-binding</keyword>
<dbReference type="InterPro" id="IPR005110">
    <property type="entry name" value="MoeA_linker/N"/>
</dbReference>
<keyword evidence="7 10" id="KW-0500">Molybdenum</keyword>
<dbReference type="OrthoDB" id="9804758at2"/>
<dbReference type="Proteomes" id="UP000294919">
    <property type="component" value="Unassembled WGS sequence"/>
</dbReference>
<dbReference type="GO" id="GO:0046872">
    <property type="term" value="F:metal ion binding"/>
    <property type="evidence" value="ECO:0007669"/>
    <property type="project" value="UniProtKB-UniRule"/>
</dbReference>
<dbReference type="EMBL" id="SLWV01000006">
    <property type="protein sequence ID" value="TCO77405.1"/>
    <property type="molecule type" value="Genomic_DNA"/>
</dbReference>
<evidence type="ECO:0000256" key="6">
    <source>
        <dbReference type="ARBA" id="ARBA00021108"/>
    </source>
</evidence>
<comment type="function">
    <text evidence="2">May be involved in the biosynthesis of molybdopterin.</text>
</comment>
<dbReference type="SMART" id="SM00852">
    <property type="entry name" value="MoCF_biosynth"/>
    <property type="match status" value="1"/>
</dbReference>
<comment type="caution">
    <text evidence="12">The sequence shown here is derived from an EMBL/GenBank/DDBJ whole genome shotgun (WGS) entry which is preliminary data.</text>
</comment>
<reference evidence="12 13" key="1">
    <citation type="submission" date="2019-03" db="EMBL/GenBank/DDBJ databases">
        <title>Genomic Encyclopedia of Type Strains, Phase IV (KMG-IV): sequencing the most valuable type-strain genomes for metagenomic binning, comparative biology and taxonomic classification.</title>
        <authorList>
            <person name="Goeker M."/>
        </authorList>
    </citation>
    <scope>NUCLEOTIDE SEQUENCE [LARGE SCALE GENOMIC DNA]</scope>
    <source>
        <strain evidence="12 13">DSM 102940</strain>
    </source>
</reference>
<dbReference type="SUPFAM" id="SSF63867">
    <property type="entry name" value="MoeA C-terminal domain-like"/>
    <property type="match status" value="1"/>
</dbReference>
<dbReference type="NCBIfam" id="TIGR00177">
    <property type="entry name" value="molyb_syn"/>
    <property type="match status" value="1"/>
</dbReference>
<dbReference type="Pfam" id="PF12727">
    <property type="entry name" value="PBP_like"/>
    <property type="match status" value="1"/>
</dbReference>
<dbReference type="CDD" id="cd00887">
    <property type="entry name" value="MoeA"/>
    <property type="match status" value="1"/>
</dbReference>
<evidence type="ECO:0000256" key="3">
    <source>
        <dbReference type="ARBA" id="ARBA00005046"/>
    </source>
</evidence>
<dbReference type="InterPro" id="IPR038987">
    <property type="entry name" value="MoeA-like"/>
</dbReference>
<keyword evidence="10" id="KW-0460">Magnesium</keyword>
<comment type="similarity">
    <text evidence="4 10">Belongs to the MoeA family.</text>
</comment>
<evidence type="ECO:0000256" key="10">
    <source>
        <dbReference type="RuleBase" id="RU365090"/>
    </source>
</evidence>
<dbReference type="Pfam" id="PF03453">
    <property type="entry name" value="MoeA_N"/>
    <property type="match status" value="1"/>
</dbReference>
<dbReference type="Gene3D" id="2.170.190.11">
    <property type="entry name" value="Molybdopterin biosynthesis moea protein, domain 3"/>
    <property type="match status" value="1"/>
</dbReference>
<comment type="function">
    <text evidence="1 10">Catalyzes the insertion of molybdate into adenylated molybdopterin with the concomitant release of AMP.</text>
</comment>
<dbReference type="EC" id="2.10.1.1" evidence="5 10"/>
<comment type="pathway">
    <text evidence="3 10">Cofactor biosynthesis; molybdopterin biosynthesis.</text>
</comment>
<dbReference type="GO" id="GO:0006777">
    <property type="term" value="P:Mo-molybdopterin cofactor biosynthetic process"/>
    <property type="evidence" value="ECO:0007669"/>
    <property type="project" value="UniProtKB-UniRule"/>
</dbReference>
<dbReference type="Pfam" id="PF03454">
    <property type="entry name" value="MoeA_C"/>
    <property type="match status" value="1"/>
</dbReference>
<organism evidence="12 13">
    <name type="scientific">Marinisporobacter balticus</name>
    <dbReference type="NCBI Taxonomy" id="2018667"/>
    <lineage>
        <taxon>Bacteria</taxon>
        <taxon>Bacillati</taxon>
        <taxon>Bacillota</taxon>
        <taxon>Clostridia</taxon>
        <taxon>Peptostreptococcales</taxon>
        <taxon>Thermotaleaceae</taxon>
        <taxon>Marinisporobacter</taxon>
    </lineage>
</organism>
<keyword evidence="10" id="KW-0808">Transferase</keyword>
<dbReference type="SUPFAM" id="SSF53218">
    <property type="entry name" value="Molybdenum cofactor biosynthesis proteins"/>
    <property type="match status" value="1"/>
</dbReference>
<gene>
    <name evidence="12" type="ORF">EV214_10647</name>
</gene>
<feature type="domain" description="MoaB/Mog" evidence="11">
    <location>
        <begin position="182"/>
        <end position="319"/>
    </location>
</feature>
<dbReference type="Gene3D" id="3.90.105.10">
    <property type="entry name" value="Molybdopterin biosynthesis moea protein, domain 2"/>
    <property type="match status" value="1"/>
</dbReference>
<dbReference type="UniPathway" id="UPA00344"/>
<dbReference type="GO" id="GO:0061599">
    <property type="term" value="F:molybdopterin molybdotransferase activity"/>
    <property type="evidence" value="ECO:0007669"/>
    <property type="project" value="UniProtKB-UniRule"/>
</dbReference>
<protein>
    <recommendedName>
        <fullName evidence="6 10">Molybdopterin molybdenumtransferase</fullName>
        <ecNumber evidence="5 10">2.10.1.1</ecNumber>
    </recommendedName>
</protein>
<dbReference type="InterPro" id="IPR036135">
    <property type="entry name" value="MoeA_linker/N_sf"/>
</dbReference>
<evidence type="ECO:0000256" key="1">
    <source>
        <dbReference type="ARBA" id="ARBA00002901"/>
    </source>
</evidence>
<comment type="cofactor">
    <cofactor evidence="10">
        <name>Mg(2+)</name>
        <dbReference type="ChEBI" id="CHEBI:18420"/>
    </cofactor>
</comment>
<dbReference type="InterPro" id="IPR036425">
    <property type="entry name" value="MoaB/Mog-like_dom_sf"/>
</dbReference>
<evidence type="ECO:0000313" key="12">
    <source>
        <dbReference type="EMBL" id="TCO77405.1"/>
    </source>
</evidence>
<dbReference type="PANTHER" id="PTHR10192:SF16">
    <property type="entry name" value="MOLYBDOPTERIN MOLYBDENUMTRANSFERASE"/>
    <property type="match status" value="1"/>
</dbReference>
<dbReference type="SUPFAM" id="SSF53850">
    <property type="entry name" value="Periplasmic binding protein-like II"/>
    <property type="match status" value="1"/>
</dbReference>
<dbReference type="Gene3D" id="3.40.980.10">
    <property type="entry name" value="MoaB/Mog-like domain"/>
    <property type="match status" value="1"/>
</dbReference>
<dbReference type="InterPro" id="IPR024370">
    <property type="entry name" value="PBP_domain"/>
</dbReference>
<evidence type="ECO:0000256" key="2">
    <source>
        <dbReference type="ARBA" id="ARBA00003487"/>
    </source>
</evidence>
<dbReference type="InterPro" id="IPR008284">
    <property type="entry name" value="MoCF_biosynth_CS"/>
</dbReference>
<dbReference type="NCBIfam" id="NF011068">
    <property type="entry name" value="PRK14498.1"/>
    <property type="match status" value="1"/>
</dbReference>
<dbReference type="Pfam" id="PF00994">
    <property type="entry name" value="MoCF_biosynth"/>
    <property type="match status" value="1"/>
</dbReference>
<dbReference type="SUPFAM" id="SSF63882">
    <property type="entry name" value="MoeA N-terminal region -like"/>
    <property type="match status" value="1"/>
</dbReference>
<evidence type="ECO:0000256" key="4">
    <source>
        <dbReference type="ARBA" id="ARBA00010763"/>
    </source>
</evidence>
<keyword evidence="13" id="KW-1185">Reference proteome</keyword>
<evidence type="ECO:0000256" key="8">
    <source>
        <dbReference type="ARBA" id="ARBA00023150"/>
    </source>
</evidence>